<dbReference type="EMBL" id="QXHD01000004">
    <property type="protein sequence ID" value="NEZ57495.1"/>
    <property type="molecule type" value="Genomic_DNA"/>
</dbReference>
<gene>
    <name evidence="1" type="ORF">DXZ20_17800</name>
</gene>
<protein>
    <submittedName>
        <fullName evidence="1">Uncharacterized protein</fullName>
    </submittedName>
</protein>
<dbReference type="Proteomes" id="UP000481033">
    <property type="component" value="Unassembled WGS sequence"/>
</dbReference>
<organism evidence="1 2">
    <name type="scientific">Adonisia turfae CCMR0081</name>
    <dbReference type="NCBI Taxonomy" id="2292702"/>
    <lineage>
        <taxon>Bacteria</taxon>
        <taxon>Bacillati</taxon>
        <taxon>Cyanobacteriota</taxon>
        <taxon>Adonisia</taxon>
        <taxon>Adonisia turfae</taxon>
    </lineage>
</organism>
<proteinExistence type="predicted"/>
<evidence type="ECO:0000313" key="1">
    <source>
        <dbReference type="EMBL" id="NEZ57495.1"/>
    </source>
</evidence>
<sequence length="100" mass="11326">MNTFLAGPDCPILDPPELETALHFLEIFTNLEDEFNRIDLVNTGLFDLEHPETAQQLDLTGAIRAIKSKSRLAKNVLRWVEDNHYNLDSEELTGTEVLTS</sequence>
<comment type="caution">
    <text evidence="1">The sequence shown here is derived from an EMBL/GenBank/DDBJ whole genome shotgun (WGS) entry which is preliminary data.</text>
</comment>
<name>A0A6M0RMK1_9CYAN</name>
<accession>A0A6M0RMK1</accession>
<evidence type="ECO:0000313" key="2">
    <source>
        <dbReference type="Proteomes" id="UP000481033"/>
    </source>
</evidence>
<reference evidence="1 2" key="1">
    <citation type="journal article" date="2020" name="Microb. Ecol.">
        <title>Ecogenomics of the Marine Benthic Filamentous Cyanobacterium Adonisia.</title>
        <authorList>
            <person name="Walter J.M."/>
            <person name="Coutinho F.H."/>
            <person name="Leomil L."/>
            <person name="Hargreaves P.I."/>
            <person name="Campeao M.E."/>
            <person name="Vieira V.V."/>
            <person name="Silva B.S."/>
            <person name="Fistarol G.O."/>
            <person name="Salomon P.S."/>
            <person name="Sawabe T."/>
            <person name="Mino S."/>
            <person name="Hosokawa M."/>
            <person name="Miyashita H."/>
            <person name="Maruyama F."/>
            <person name="van Verk M.C."/>
            <person name="Dutilh B.E."/>
            <person name="Thompson C.C."/>
            <person name="Thompson F.L."/>
        </authorList>
    </citation>
    <scope>NUCLEOTIDE SEQUENCE [LARGE SCALE GENOMIC DNA]</scope>
    <source>
        <strain evidence="1 2">CCMR0081</strain>
    </source>
</reference>
<dbReference type="AlphaFoldDB" id="A0A6M0RMK1"/>
<dbReference type="RefSeq" id="WP_006517023.1">
    <property type="nucleotide sequence ID" value="NZ_QXHD01000004.1"/>
</dbReference>
<keyword evidence="2" id="KW-1185">Reference proteome</keyword>